<keyword evidence="2" id="KW-0732">Signal</keyword>
<evidence type="ECO:0000256" key="1">
    <source>
        <dbReference type="SAM" id="Coils"/>
    </source>
</evidence>
<evidence type="ECO:0000256" key="2">
    <source>
        <dbReference type="SAM" id="SignalP"/>
    </source>
</evidence>
<feature type="chain" id="PRO_5019349386" description="Glycosyl hydrolase family 98 putative carbohydrate-binding module domain-containing protein" evidence="2">
    <location>
        <begin position="23"/>
        <end position="288"/>
    </location>
</feature>
<dbReference type="InterPro" id="IPR003106">
    <property type="entry name" value="Leu_zip_homeo"/>
</dbReference>
<dbReference type="Gene3D" id="2.60.120.1060">
    <property type="entry name" value="NPCBM/NEW2 domain"/>
    <property type="match status" value="1"/>
</dbReference>
<dbReference type="GO" id="GO:0006355">
    <property type="term" value="P:regulation of DNA-templated transcription"/>
    <property type="evidence" value="ECO:0007669"/>
    <property type="project" value="InterPro"/>
</dbReference>
<dbReference type="Proteomes" id="UP000282930">
    <property type="component" value="Chromosome"/>
</dbReference>
<dbReference type="SUPFAM" id="SSF49785">
    <property type="entry name" value="Galactose-binding domain-like"/>
    <property type="match status" value="1"/>
</dbReference>
<dbReference type="Pfam" id="PF02183">
    <property type="entry name" value="HALZ"/>
    <property type="match status" value="1"/>
</dbReference>
<organism evidence="5 6">
    <name type="scientific">Caldicellulosiruptor changbaiensis</name>
    <dbReference type="NCBI Taxonomy" id="1222016"/>
    <lineage>
        <taxon>Bacteria</taxon>
        <taxon>Bacillati</taxon>
        <taxon>Bacillota</taxon>
        <taxon>Bacillota incertae sedis</taxon>
        <taxon>Caldicellulosiruptorales</taxon>
        <taxon>Caldicellulosiruptoraceae</taxon>
        <taxon>Caldicellulosiruptor</taxon>
    </lineage>
</organism>
<dbReference type="GO" id="GO:0043565">
    <property type="term" value="F:sequence-specific DNA binding"/>
    <property type="evidence" value="ECO:0007669"/>
    <property type="project" value="InterPro"/>
</dbReference>
<sequence length="288" mass="32985">MKKCISFFTVVLAVIFCFVAVASSPTNYKTMYEKLLKDYNSLKTQYDKLKKENANLQAKVNELSKKAATNPVYEYQRDIILNGVTLKYKVPFINYKGMRFVHLDSILYCFFNKNITPWKINDNQKALVIGPDLGPNGGIFLTDLPLSDYKSIVDYYNKGRFGINTKDVTVLGRPYNKNIWWEAYNAAGWSSDESRRWSFVQYKLNGDYKKLKMSLGLDDDSEVGASGKFTIYLDGEKRYETEIAKGEKAKDVSLDVVGGNTLKIEFFTNPNQNDCRMFPFVGDAVLYK</sequence>
<dbReference type="InterPro" id="IPR038637">
    <property type="entry name" value="NPCBM_sf"/>
</dbReference>
<feature type="signal peptide" evidence="2">
    <location>
        <begin position="1"/>
        <end position="22"/>
    </location>
</feature>
<evidence type="ECO:0008006" key="7">
    <source>
        <dbReference type="Google" id="ProtNLM"/>
    </source>
</evidence>
<keyword evidence="1" id="KW-0175">Coiled coil</keyword>
<dbReference type="AlphaFoldDB" id="A0A3T0D7J1"/>
<dbReference type="EMBL" id="CP034791">
    <property type="protein sequence ID" value="AZT91033.1"/>
    <property type="molecule type" value="Genomic_DNA"/>
</dbReference>
<reference evidence="5 6" key="1">
    <citation type="submission" date="2018-12" db="EMBL/GenBank/DDBJ databases">
        <title>Genome sequence from the cellulolytic species, Caldicellulosiruptor changbaiensis.</title>
        <authorList>
            <person name="Blumer-Schuette S.E."/>
            <person name="Mendoza C."/>
        </authorList>
    </citation>
    <scope>NUCLEOTIDE SEQUENCE [LARGE SCALE GENOMIC DNA]</scope>
    <source>
        <strain evidence="5 6">CBS-Z</strain>
    </source>
</reference>
<dbReference type="KEGG" id="ccha:ELD05_10500"/>
<feature type="coiled-coil region" evidence="1">
    <location>
        <begin position="32"/>
        <end position="66"/>
    </location>
</feature>
<proteinExistence type="predicted"/>
<protein>
    <recommendedName>
        <fullName evidence="7">Glycosyl hydrolase family 98 putative carbohydrate-binding module domain-containing protein</fullName>
    </recommendedName>
</protein>
<evidence type="ECO:0000259" key="3">
    <source>
        <dbReference type="Pfam" id="PF02183"/>
    </source>
</evidence>
<keyword evidence="6" id="KW-1185">Reference proteome</keyword>
<dbReference type="InterPro" id="IPR008979">
    <property type="entry name" value="Galactose-bd-like_sf"/>
</dbReference>
<feature type="domain" description="Leucine zipper homeobox-associated" evidence="3">
    <location>
        <begin position="32"/>
        <end position="66"/>
    </location>
</feature>
<feature type="domain" description="Glycosyl hydrolase family 98 putative carbohydrate-binding module" evidence="4">
    <location>
        <begin position="198"/>
        <end position="266"/>
    </location>
</feature>
<dbReference type="RefSeq" id="WP_011916446.1">
    <property type="nucleotide sequence ID" value="NZ_CP034791.1"/>
</dbReference>
<accession>A0A3T0D7J1</accession>
<evidence type="ECO:0000313" key="5">
    <source>
        <dbReference type="EMBL" id="AZT91033.1"/>
    </source>
</evidence>
<name>A0A3T0D7J1_9FIRM</name>
<dbReference type="Pfam" id="PF08305">
    <property type="entry name" value="NPCBM"/>
    <property type="match status" value="1"/>
</dbReference>
<evidence type="ECO:0000259" key="4">
    <source>
        <dbReference type="Pfam" id="PF08305"/>
    </source>
</evidence>
<dbReference type="InterPro" id="IPR013222">
    <property type="entry name" value="Glyco_hyd_98_carb-bd"/>
</dbReference>
<gene>
    <name evidence="5" type="ORF">ELD05_10500</name>
</gene>
<evidence type="ECO:0000313" key="6">
    <source>
        <dbReference type="Proteomes" id="UP000282930"/>
    </source>
</evidence>